<dbReference type="AlphaFoldDB" id="A0A178I4Q2"/>
<dbReference type="GO" id="GO:0004113">
    <property type="term" value="F:2',3'-cyclic-nucleotide 3'-phosphodiesterase activity"/>
    <property type="evidence" value="ECO:0007669"/>
    <property type="project" value="InterPro"/>
</dbReference>
<sequence length="200" mass="22956">MVVIMEEPDLFGTTPRRVEHRTYFALYPPPDIAVRLERYAQDLTRGRFARRIVSASRLHISLNGLQRGEQLAPEQTEDALLIGEAIRRPPFDLVFDRVQTWDGGREQARRGPAPTVLCCSEPPREAKALYEDLRRRMQEAGMRSGRSAFNPHITLFYAPGRLPTRTLPRPLRLHVDRFCLVHTATGAMRPDYLASWPLKL</sequence>
<evidence type="ECO:0000313" key="2">
    <source>
        <dbReference type="EMBL" id="OAM84324.1"/>
    </source>
</evidence>
<comment type="caution">
    <text evidence="2">The sequence shown here is derived from an EMBL/GenBank/DDBJ whole genome shotgun (WGS) entry which is preliminary data.</text>
</comment>
<dbReference type="Gene3D" id="3.90.1140.10">
    <property type="entry name" value="Cyclic phosphodiesterase"/>
    <property type="match status" value="1"/>
</dbReference>
<keyword evidence="1" id="KW-0378">Hydrolase</keyword>
<gene>
    <name evidence="2" type="ORF">A3840_00715</name>
</gene>
<evidence type="ECO:0000256" key="1">
    <source>
        <dbReference type="ARBA" id="ARBA00022801"/>
    </source>
</evidence>
<dbReference type="Proteomes" id="UP000078389">
    <property type="component" value="Unassembled WGS sequence"/>
</dbReference>
<dbReference type="PANTHER" id="PTHR35561:SF1">
    <property type="entry name" value="RNA 2',3'-CYCLIC PHOSPHODIESTERASE"/>
    <property type="match status" value="1"/>
</dbReference>
<dbReference type="InterPro" id="IPR004175">
    <property type="entry name" value="RNA_CPDase"/>
</dbReference>
<dbReference type="InterPro" id="IPR009097">
    <property type="entry name" value="Cyclic_Pdiesterase"/>
</dbReference>
<dbReference type="GO" id="GO:0008664">
    <property type="term" value="F:RNA 2',3'-cyclic 3'-phosphodiesterase activity"/>
    <property type="evidence" value="ECO:0007669"/>
    <property type="project" value="InterPro"/>
</dbReference>
<evidence type="ECO:0008006" key="4">
    <source>
        <dbReference type="Google" id="ProtNLM"/>
    </source>
</evidence>
<dbReference type="STRING" id="1770058.A3840_00715"/>
<name>A0A178I4Q2_9HYPH</name>
<dbReference type="EMBL" id="LVVY01000001">
    <property type="protein sequence ID" value="OAM84324.1"/>
    <property type="molecule type" value="Genomic_DNA"/>
</dbReference>
<evidence type="ECO:0000313" key="3">
    <source>
        <dbReference type="Proteomes" id="UP000078389"/>
    </source>
</evidence>
<dbReference type="PANTHER" id="PTHR35561">
    <property type="entry name" value="RNA 2',3'-CYCLIC PHOSPHODIESTERASE"/>
    <property type="match status" value="1"/>
</dbReference>
<dbReference type="OrthoDB" id="7770344at2"/>
<dbReference type="SUPFAM" id="SSF55144">
    <property type="entry name" value="LigT-like"/>
    <property type="match status" value="1"/>
</dbReference>
<accession>A0A178I4Q2</accession>
<organism evidence="2 3">
    <name type="scientific">Devosia elaeis</name>
    <dbReference type="NCBI Taxonomy" id="1770058"/>
    <lineage>
        <taxon>Bacteria</taxon>
        <taxon>Pseudomonadati</taxon>
        <taxon>Pseudomonadota</taxon>
        <taxon>Alphaproteobacteria</taxon>
        <taxon>Hyphomicrobiales</taxon>
        <taxon>Devosiaceae</taxon>
        <taxon>Devosia</taxon>
    </lineage>
</organism>
<proteinExistence type="predicted"/>
<keyword evidence="3" id="KW-1185">Reference proteome</keyword>
<reference evidence="2 3" key="1">
    <citation type="submission" date="2016-03" db="EMBL/GenBank/DDBJ databases">
        <title>Genome sequencing of Devosia sp. S37.</title>
        <authorList>
            <person name="Mohd Nor M."/>
        </authorList>
    </citation>
    <scope>NUCLEOTIDE SEQUENCE [LARGE SCALE GENOMIC DNA]</scope>
    <source>
        <strain evidence="2 3">S37</strain>
    </source>
</reference>
<protein>
    <recommendedName>
        <fullName evidence="4">2'-5' RNA ligase</fullName>
    </recommendedName>
</protein>
<dbReference type="Pfam" id="PF13563">
    <property type="entry name" value="2_5_RNA_ligase2"/>
    <property type="match status" value="1"/>
</dbReference>